<gene>
    <name evidence="2" type="ORF">SAMN05216574_107151</name>
</gene>
<feature type="transmembrane region" description="Helical" evidence="1">
    <location>
        <begin position="31"/>
        <end position="48"/>
    </location>
</feature>
<evidence type="ECO:0000256" key="1">
    <source>
        <dbReference type="SAM" id="Phobius"/>
    </source>
</evidence>
<accession>A0A1I2EPI7</accession>
<evidence type="ECO:0008006" key="4">
    <source>
        <dbReference type="Google" id="ProtNLM"/>
    </source>
</evidence>
<organism evidence="2 3">
    <name type="scientific">Blastococcus tunisiensis</name>
    <dbReference type="NCBI Taxonomy" id="1798228"/>
    <lineage>
        <taxon>Bacteria</taxon>
        <taxon>Bacillati</taxon>
        <taxon>Actinomycetota</taxon>
        <taxon>Actinomycetes</taxon>
        <taxon>Geodermatophilales</taxon>
        <taxon>Geodermatophilaceae</taxon>
        <taxon>Blastococcus</taxon>
    </lineage>
</organism>
<sequence length="62" mass="6314">MTERNSHRAIVAALAAGTTCPLTLQVLPPPLAVAGAVLGGVATAFLLFRTEAGGGRNRRGFP</sequence>
<keyword evidence="1" id="KW-0812">Transmembrane</keyword>
<protein>
    <recommendedName>
        <fullName evidence="4">XapX domain-containing protein</fullName>
    </recommendedName>
</protein>
<evidence type="ECO:0000313" key="2">
    <source>
        <dbReference type="EMBL" id="SFE95004.1"/>
    </source>
</evidence>
<reference evidence="3" key="1">
    <citation type="submission" date="2016-10" db="EMBL/GenBank/DDBJ databases">
        <authorList>
            <person name="Varghese N."/>
            <person name="Submissions S."/>
        </authorList>
    </citation>
    <scope>NUCLEOTIDE SEQUENCE [LARGE SCALE GENOMIC DNA]</scope>
    <source>
        <strain evidence="3">DSM 46838</strain>
    </source>
</reference>
<dbReference type="Proteomes" id="UP000198589">
    <property type="component" value="Unassembled WGS sequence"/>
</dbReference>
<keyword evidence="1" id="KW-0472">Membrane</keyword>
<name>A0A1I2EPI7_9ACTN</name>
<dbReference type="EMBL" id="FOND01000007">
    <property type="protein sequence ID" value="SFE95004.1"/>
    <property type="molecule type" value="Genomic_DNA"/>
</dbReference>
<keyword evidence="1" id="KW-1133">Transmembrane helix</keyword>
<proteinExistence type="predicted"/>
<evidence type="ECO:0000313" key="3">
    <source>
        <dbReference type="Proteomes" id="UP000198589"/>
    </source>
</evidence>
<keyword evidence="3" id="KW-1185">Reference proteome</keyword>
<dbReference type="AlphaFoldDB" id="A0A1I2EPI7"/>